<sequence>DAHRLDPGRDRGRAAQAPCRARRGCRGRGGRMGRFEPAMDVVEPAGRRGLGSRPDRGCGAARLRTLAARMAGEFQAVFRGGRSAM</sequence>
<gene>
    <name evidence="2" type="ORF">AVDCRST_MAG90-149</name>
</gene>
<evidence type="ECO:0000313" key="2">
    <source>
        <dbReference type="EMBL" id="CAA9306381.1"/>
    </source>
</evidence>
<feature type="region of interest" description="Disordered" evidence="1">
    <location>
        <begin position="1"/>
        <end position="33"/>
    </location>
</feature>
<feature type="compositionally biased region" description="Basic residues" evidence="1">
    <location>
        <begin position="20"/>
        <end position="31"/>
    </location>
</feature>
<proteinExistence type="predicted"/>
<dbReference type="AlphaFoldDB" id="A0A6J4KHR2"/>
<evidence type="ECO:0000256" key="1">
    <source>
        <dbReference type="SAM" id="MobiDB-lite"/>
    </source>
</evidence>
<feature type="compositionally biased region" description="Basic and acidic residues" evidence="1">
    <location>
        <begin position="1"/>
        <end position="13"/>
    </location>
</feature>
<reference evidence="2" key="1">
    <citation type="submission" date="2020-02" db="EMBL/GenBank/DDBJ databases">
        <authorList>
            <person name="Meier V. D."/>
        </authorList>
    </citation>
    <scope>NUCLEOTIDE SEQUENCE</scope>
    <source>
        <strain evidence="2">AVDCRST_MAG90</strain>
    </source>
</reference>
<feature type="non-terminal residue" evidence="2">
    <location>
        <position position="85"/>
    </location>
</feature>
<name>A0A6J4KHR2_9HYPH</name>
<dbReference type="EMBL" id="CADCUC010000027">
    <property type="protein sequence ID" value="CAA9306381.1"/>
    <property type="molecule type" value="Genomic_DNA"/>
</dbReference>
<feature type="non-terminal residue" evidence="2">
    <location>
        <position position="1"/>
    </location>
</feature>
<accession>A0A6J4KHR2</accession>
<organism evidence="2">
    <name type="scientific">uncultured Microvirga sp</name>
    <dbReference type="NCBI Taxonomy" id="412392"/>
    <lineage>
        <taxon>Bacteria</taxon>
        <taxon>Pseudomonadati</taxon>
        <taxon>Pseudomonadota</taxon>
        <taxon>Alphaproteobacteria</taxon>
        <taxon>Hyphomicrobiales</taxon>
        <taxon>Methylobacteriaceae</taxon>
        <taxon>Microvirga</taxon>
        <taxon>environmental samples</taxon>
    </lineage>
</organism>
<protein>
    <submittedName>
        <fullName evidence="2">Uncharacterized protein</fullName>
    </submittedName>
</protein>